<dbReference type="Proteomes" id="UP001642487">
    <property type="component" value="Chromosome 11"/>
</dbReference>
<name>A0ABP0Y4G9_9ROSI</name>
<evidence type="ECO:0000313" key="2">
    <source>
        <dbReference type="Proteomes" id="UP001642487"/>
    </source>
</evidence>
<gene>
    <name evidence="1" type="ORF">CITCOLO1_LOCUS5355</name>
</gene>
<dbReference type="EMBL" id="OZ021745">
    <property type="protein sequence ID" value="CAK9313627.1"/>
    <property type="molecule type" value="Genomic_DNA"/>
</dbReference>
<organism evidence="1 2">
    <name type="scientific">Citrullus colocynthis</name>
    <name type="common">colocynth</name>
    <dbReference type="NCBI Taxonomy" id="252529"/>
    <lineage>
        <taxon>Eukaryota</taxon>
        <taxon>Viridiplantae</taxon>
        <taxon>Streptophyta</taxon>
        <taxon>Embryophyta</taxon>
        <taxon>Tracheophyta</taxon>
        <taxon>Spermatophyta</taxon>
        <taxon>Magnoliopsida</taxon>
        <taxon>eudicotyledons</taxon>
        <taxon>Gunneridae</taxon>
        <taxon>Pentapetalae</taxon>
        <taxon>rosids</taxon>
        <taxon>fabids</taxon>
        <taxon>Cucurbitales</taxon>
        <taxon>Cucurbitaceae</taxon>
        <taxon>Benincaseae</taxon>
        <taxon>Citrullus</taxon>
    </lineage>
</organism>
<proteinExistence type="predicted"/>
<accession>A0ABP0Y4G9</accession>
<protein>
    <submittedName>
        <fullName evidence="1">Uncharacterized protein</fullName>
    </submittedName>
</protein>
<keyword evidence="2" id="KW-1185">Reference proteome</keyword>
<sequence length="86" mass="9914">MFNPKTCNVAYFEGDIAANSAMADTTNKKWWDVNFDFDDWVYLKLRSCAMVKLQSRVSSVHSPKGDGQEFTYFSNTLLICQYPISR</sequence>
<evidence type="ECO:0000313" key="1">
    <source>
        <dbReference type="EMBL" id="CAK9313627.1"/>
    </source>
</evidence>
<reference evidence="1 2" key="1">
    <citation type="submission" date="2024-03" db="EMBL/GenBank/DDBJ databases">
        <authorList>
            <person name="Gkanogiannis A."/>
            <person name="Becerra Lopez-Lavalle L."/>
        </authorList>
    </citation>
    <scope>NUCLEOTIDE SEQUENCE [LARGE SCALE GENOMIC DNA]</scope>
</reference>